<dbReference type="Proteomes" id="UP000499080">
    <property type="component" value="Unassembled WGS sequence"/>
</dbReference>
<dbReference type="AlphaFoldDB" id="A0A4Y2CNQ7"/>
<reference evidence="2 3" key="1">
    <citation type="journal article" date="2019" name="Sci. Rep.">
        <title>Orb-weaving spider Araneus ventricosus genome elucidates the spidroin gene catalogue.</title>
        <authorList>
            <person name="Kono N."/>
            <person name="Nakamura H."/>
            <person name="Ohtoshi R."/>
            <person name="Moran D.A.P."/>
            <person name="Shinohara A."/>
            <person name="Yoshida Y."/>
            <person name="Fujiwara M."/>
            <person name="Mori M."/>
            <person name="Tomita M."/>
            <person name="Arakawa K."/>
        </authorList>
    </citation>
    <scope>NUCLEOTIDE SEQUENCE [LARGE SCALE GENOMIC DNA]</scope>
</reference>
<feature type="region of interest" description="Disordered" evidence="1">
    <location>
        <begin position="1"/>
        <end position="23"/>
    </location>
</feature>
<evidence type="ECO:0000313" key="3">
    <source>
        <dbReference type="Proteomes" id="UP000499080"/>
    </source>
</evidence>
<sequence length="206" mass="23723">MTNSRPDPEHSSPTSYPHTRGRLTDKDLEWKGLDRKFRALIDQIDTLHKDGLSNSLDCISSEMKKGYQDCIELIEDKIMRIGDCPVIGCGMHKTKVRRSSLSNVEFKMVSPRKIAKPKDNDKNFQISTENKFSTLMDIDTPDENNPKIEDIKRQILEMNLKLDSNYNLTLQKINRLYPDTENRLYKGFISIQAPPLQKLAIILLIS</sequence>
<keyword evidence="3" id="KW-1185">Reference proteome</keyword>
<organism evidence="2 3">
    <name type="scientific">Araneus ventricosus</name>
    <name type="common">Orbweaver spider</name>
    <name type="synonym">Epeira ventricosa</name>
    <dbReference type="NCBI Taxonomy" id="182803"/>
    <lineage>
        <taxon>Eukaryota</taxon>
        <taxon>Metazoa</taxon>
        <taxon>Ecdysozoa</taxon>
        <taxon>Arthropoda</taxon>
        <taxon>Chelicerata</taxon>
        <taxon>Arachnida</taxon>
        <taxon>Araneae</taxon>
        <taxon>Araneomorphae</taxon>
        <taxon>Entelegynae</taxon>
        <taxon>Araneoidea</taxon>
        <taxon>Araneidae</taxon>
        <taxon>Araneus</taxon>
    </lineage>
</organism>
<proteinExistence type="predicted"/>
<protein>
    <submittedName>
        <fullName evidence="2">Uncharacterized protein</fullName>
    </submittedName>
</protein>
<evidence type="ECO:0000256" key="1">
    <source>
        <dbReference type="SAM" id="MobiDB-lite"/>
    </source>
</evidence>
<evidence type="ECO:0000313" key="2">
    <source>
        <dbReference type="EMBL" id="GBM06052.1"/>
    </source>
</evidence>
<feature type="compositionally biased region" description="Basic and acidic residues" evidence="1">
    <location>
        <begin position="1"/>
        <end position="10"/>
    </location>
</feature>
<comment type="caution">
    <text evidence="2">The sequence shown here is derived from an EMBL/GenBank/DDBJ whole genome shotgun (WGS) entry which is preliminary data.</text>
</comment>
<name>A0A4Y2CNQ7_ARAVE</name>
<dbReference type="EMBL" id="BGPR01000222">
    <property type="protein sequence ID" value="GBM06052.1"/>
    <property type="molecule type" value="Genomic_DNA"/>
</dbReference>
<accession>A0A4Y2CNQ7</accession>
<gene>
    <name evidence="2" type="ORF">AVEN_49433_1</name>
</gene>